<protein>
    <submittedName>
        <fullName evidence="1">Uncharacterized protein</fullName>
    </submittedName>
</protein>
<keyword evidence="2" id="KW-1185">Reference proteome</keyword>
<gene>
    <name evidence="1" type="ORF">Desaf_3560</name>
</gene>
<dbReference type="Proteomes" id="UP000007844">
    <property type="component" value="Chromosome"/>
</dbReference>
<dbReference type="AlphaFoldDB" id="F3YY64"/>
<dbReference type="EMBL" id="CP003221">
    <property type="protein sequence ID" value="EGJ51840.1"/>
    <property type="molecule type" value="Genomic_DNA"/>
</dbReference>
<name>F3YY64_DESAF</name>
<reference evidence="1 2" key="1">
    <citation type="journal article" date="2011" name="J. Bacteriol.">
        <title>Genome sequence of the mercury-methylating and pleomorphic Desulfovibrio africanus Strain Walvis Bay.</title>
        <authorList>
            <person name="Brown S.D."/>
            <person name="Wall J.D."/>
            <person name="Kucken A.M."/>
            <person name="Gilmour C.C."/>
            <person name="Podar M."/>
            <person name="Brandt C.C."/>
            <person name="Teshima H."/>
            <person name="Detter J.C."/>
            <person name="Han C.S."/>
            <person name="Land M.L."/>
            <person name="Lucas S."/>
            <person name="Han J."/>
            <person name="Pennacchio L."/>
            <person name="Nolan M."/>
            <person name="Pitluck S."/>
            <person name="Woyke T."/>
            <person name="Goodwin L."/>
            <person name="Palumbo A.V."/>
            <person name="Elias D.A."/>
        </authorList>
    </citation>
    <scope>NUCLEOTIDE SEQUENCE [LARGE SCALE GENOMIC DNA]</scope>
    <source>
        <strain evidence="1 2">Walvis Bay</strain>
    </source>
</reference>
<proteinExistence type="predicted"/>
<organism evidence="1 2">
    <name type="scientific">Desulfocurvibacter africanus subsp. africanus str. Walvis Bay</name>
    <dbReference type="NCBI Taxonomy" id="690850"/>
    <lineage>
        <taxon>Bacteria</taxon>
        <taxon>Pseudomonadati</taxon>
        <taxon>Thermodesulfobacteriota</taxon>
        <taxon>Desulfovibrionia</taxon>
        <taxon>Desulfovibrionales</taxon>
        <taxon>Desulfovibrionaceae</taxon>
        <taxon>Desulfocurvibacter</taxon>
    </lineage>
</organism>
<evidence type="ECO:0000313" key="2">
    <source>
        <dbReference type="Proteomes" id="UP000007844"/>
    </source>
</evidence>
<evidence type="ECO:0000313" key="1">
    <source>
        <dbReference type="EMBL" id="EGJ51840.1"/>
    </source>
</evidence>
<accession>F3YY64</accession>
<dbReference type="KEGG" id="daf:Desaf_3560"/>
<sequence length="68" mass="7239">MATSGEAIKTAILAEMGNHPDTFVISHEALRLFVECVAKGIYAELQKLEDVPPAPCSMGAVCPSKTHI</sequence>
<dbReference type="HOGENOM" id="CLU_2787005_0_0_7"/>
<dbReference type="STRING" id="690850.Desaf_3560"/>
<dbReference type="RefSeq" id="WP_014261454.1">
    <property type="nucleotide sequence ID" value="NC_016629.1"/>
</dbReference>